<name>A0ABT7A926_9ACTN</name>
<dbReference type="RefSeq" id="WP_274047335.1">
    <property type="nucleotide sequence ID" value="NZ_JANCPR020000066.1"/>
</dbReference>
<sequence length="187" mass="19950">MGDRQAPQPLALVQELVNTLDVETGADGLASPGDLDRFTRENGLTGIRLGTRDIEGLRELREALRAACLAHTGGTVPQDAGAEAGFEAVLERKLSRAPLVLRLGADGTAALRPAPGLTGLAALTAQVAAGIAAAAADGTWERLKACEAHDCLWVYYDRSPGARRRWCRMDLCGSRAKMRAYRARRGE</sequence>
<dbReference type="Gene3D" id="1.10.3300.10">
    <property type="entry name" value="Jann2411-like domain"/>
    <property type="match status" value="1"/>
</dbReference>
<dbReference type="EMBL" id="JANCPR020000066">
    <property type="protein sequence ID" value="MDJ1137826.1"/>
    <property type="molecule type" value="Genomic_DNA"/>
</dbReference>
<dbReference type="SUPFAM" id="SSF160904">
    <property type="entry name" value="Jann2411-like"/>
    <property type="match status" value="1"/>
</dbReference>
<evidence type="ECO:0000313" key="3">
    <source>
        <dbReference type="Proteomes" id="UP001214441"/>
    </source>
</evidence>
<dbReference type="PANTHER" id="PTHR35525">
    <property type="entry name" value="BLL6575 PROTEIN"/>
    <property type="match status" value="1"/>
</dbReference>
<dbReference type="InterPro" id="IPR021005">
    <property type="entry name" value="Znf_CGNR"/>
</dbReference>
<dbReference type="Pfam" id="PF07336">
    <property type="entry name" value="ABATE"/>
    <property type="match status" value="1"/>
</dbReference>
<keyword evidence="3" id="KW-1185">Reference proteome</keyword>
<reference evidence="2 3" key="1">
    <citation type="submission" date="2023-05" db="EMBL/GenBank/DDBJ databases">
        <title>Streptantibioticus silvisoli sp. nov., acidotolerant actinomycetes 1 from pine litter.</title>
        <authorList>
            <person name="Swiecimska M."/>
            <person name="Golinska P."/>
            <person name="Sangal V."/>
            <person name="Wachnowicz B."/>
            <person name="Goodfellow M."/>
        </authorList>
    </citation>
    <scope>NUCLEOTIDE SEQUENCE [LARGE SCALE GENOMIC DNA]</scope>
    <source>
        <strain evidence="2 3">DSM 42109</strain>
    </source>
</reference>
<evidence type="ECO:0000259" key="1">
    <source>
        <dbReference type="Pfam" id="PF11706"/>
    </source>
</evidence>
<comment type="caution">
    <text evidence="2">The sequence shown here is derived from an EMBL/GenBank/DDBJ whole genome shotgun (WGS) entry which is preliminary data.</text>
</comment>
<dbReference type="PANTHER" id="PTHR35525:SF3">
    <property type="entry name" value="BLL6575 PROTEIN"/>
    <property type="match status" value="1"/>
</dbReference>
<proteinExistence type="predicted"/>
<dbReference type="Proteomes" id="UP001214441">
    <property type="component" value="Unassembled WGS sequence"/>
</dbReference>
<feature type="domain" description="Zinc finger CGNR" evidence="1">
    <location>
        <begin position="142"/>
        <end position="185"/>
    </location>
</feature>
<gene>
    <name evidence="2" type="ORF">NMN56_038895</name>
</gene>
<evidence type="ECO:0000313" key="2">
    <source>
        <dbReference type="EMBL" id="MDJ1137826.1"/>
    </source>
</evidence>
<dbReference type="InterPro" id="IPR023286">
    <property type="entry name" value="ABATE_dom_sf"/>
</dbReference>
<dbReference type="Pfam" id="PF11706">
    <property type="entry name" value="zf-CGNR"/>
    <property type="match status" value="1"/>
</dbReference>
<protein>
    <submittedName>
        <fullName evidence="2">CGNR zinc finger domain-containing protein</fullName>
    </submittedName>
</protein>
<dbReference type="InterPro" id="IPR010852">
    <property type="entry name" value="ABATE"/>
</dbReference>
<accession>A0ABT7A926</accession>
<organism evidence="2 3">
    <name type="scientific">Streptomyces iconiensis</name>
    <dbReference type="NCBI Taxonomy" id="1384038"/>
    <lineage>
        <taxon>Bacteria</taxon>
        <taxon>Bacillati</taxon>
        <taxon>Actinomycetota</taxon>
        <taxon>Actinomycetes</taxon>
        <taxon>Kitasatosporales</taxon>
        <taxon>Streptomycetaceae</taxon>
        <taxon>Streptomyces</taxon>
    </lineage>
</organism>